<dbReference type="InterPro" id="IPR027370">
    <property type="entry name" value="Znf-RING_euk"/>
</dbReference>
<dbReference type="PANTHER" id="PTHR25462:SF229">
    <property type="entry name" value="TRANSCRIPTION INTERMEDIARY FACTOR 1-BETA"/>
    <property type="match status" value="1"/>
</dbReference>
<dbReference type="PROSITE" id="PS50089">
    <property type="entry name" value="ZF_RING_2"/>
    <property type="match status" value="1"/>
</dbReference>
<gene>
    <name evidence="7" type="primary">LOC106171933</name>
</gene>
<dbReference type="Gene3D" id="3.30.160.60">
    <property type="entry name" value="Classic Zinc Finger"/>
    <property type="match status" value="1"/>
</dbReference>
<protein>
    <submittedName>
        <fullName evidence="7">E3 ubiquitin-protein ligase TRIM56-like</fullName>
    </submittedName>
</protein>
<dbReference type="GO" id="GO:0006513">
    <property type="term" value="P:protein monoubiquitination"/>
    <property type="evidence" value="ECO:0007669"/>
    <property type="project" value="TreeGrafter"/>
</dbReference>
<dbReference type="Pfam" id="PF13445">
    <property type="entry name" value="zf-RING_UBOX"/>
    <property type="match status" value="1"/>
</dbReference>
<dbReference type="CDD" id="cd19757">
    <property type="entry name" value="Bbox1"/>
    <property type="match status" value="1"/>
</dbReference>
<evidence type="ECO:0000256" key="4">
    <source>
        <dbReference type="PROSITE-ProRule" id="PRU00175"/>
    </source>
</evidence>
<dbReference type="SMART" id="SM00184">
    <property type="entry name" value="RING"/>
    <property type="match status" value="1"/>
</dbReference>
<dbReference type="AlphaFoldDB" id="A0A2R2MMU4"/>
<dbReference type="SMART" id="SM00336">
    <property type="entry name" value="BBOX"/>
    <property type="match status" value="2"/>
</dbReference>
<sequence>MAEKEFYDVFSENFLTCHICLEEFKNPRVLPCYHSFCLECIADHAAKNGVQNKFSCPVCRQEAPVPPGGLETLAKNFFLRKVIDFMKDQKAPEGKLCEYCNHKEATFMCKVCPETNQLCATCRDVHDKIPYCKGHLIVPLSQVDLSANPVSIRDQLRHVLDKAQYCDKHGSELLTFYCEEDDIVACAKLPRFEKAEKAIVRMEERFTENHRKVLRMVDSQKLAMTEDIKENSETIERELRAYYQQVEKDELQTVEPDLDDKIIDITFTPGKTKMDVVLQFPKIPEPQLSIKAGSITAKTYQGPLDAYFGSLKQDRAYYPELMEFQKICWLGTPERGISFNVKGWPVDIRCTDDGCILVANGDVFSCKTASVFSSTVDVNSNGDLVVGTFNGEISTYKYIDKK</sequence>
<dbReference type="GO" id="GO:0008270">
    <property type="term" value="F:zinc ion binding"/>
    <property type="evidence" value="ECO:0007669"/>
    <property type="project" value="UniProtKB-KW"/>
</dbReference>
<dbReference type="SUPFAM" id="SSF57845">
    <property type="entry name" value="B-box zinc-binding domain"/>
    <property type="match status" value="1"/>
</dbReference>
<dbReference type="InterPro" id="IPR000315">
    <property type="entry name" value="Znf_B-box"/>
</dbReference>
<evidence type="ECO:0000313" key="7">
    <source>
        <dbReference type="RefSeq" id="XP_023931558.1"/>
    </source>
</evidence>
<evidence type="ECO:0000313" key="6">
    <source>
        <dbReference type="Proteomes" id="UP000085678"/>
    </source>
</evidence>
<dbReference type="InterPro" id="IPR013083">
    <property type="entry name" value="Znf_RING/FYVE/PHD"/>
</dbReference>
<dbReference type="InterPro" id="IPR047153">
    <property type="entry name" value="TRIM45/56/19-like"/>
</dbReference>
<dbReference type="InterPro" id="IPR017907">
    <property type="entry name" value="Znf_RING_CS"/>
</dbReference>
<dbReference type="Gene3D" id="3.30.40.10">
    <property type="entry name" value="Zinc/RING finger domain, C3HC4 (zinc finger)"/>
    <property type="match status" value="1"/>
</dbReference>
<dbReference type="PROSITE" id="PS00518">
    <property type="entry name" value="ZF_RING_1"/>
    <property type="match status" value="1"/>
</dbReference>
<keyword evidence="6" id="KW-1185">Reference proteome</keyword>
<organism evidence="6 7">
    <name type="scientific">Lingula anatina</name>
    <name type="common">Brachiopod</name>
    <name type="synonym">Lingula unguis</name>
    <dbReference type="NCBI Taxonomy" id="7574"/>
    <lineage>
        <taxon>Eukaryota</taxon>
        <taxon>Metazoa</taxon>
        <taxon>Spiralia</taxon>
        <taxon>Lophotrochozoa</taxon>
        <taxon>Brachiopoda</taxon>
        <taxon>Linguliformea</taxon>
        <taxon>Lingulata</taxon>
        <taxon>Lingulida</taxon>
        <taxon>Linguloidea</taxon>
        <taxon>Lingulidae</taxon>
        <taxon>Lingula</taxon>
    </lineage>
</organism>
<proteinExistence type="predicted"/>
<dbReference type="Proteomes" id="UP000085678">
    <property type="component" value="Unplaced"/>
</dbReference>
<dbReference type="InParanoid" id="A0A2R2MMU4"/>
<name>A0A2R2MMU4_LINAN</name>
<dbReference type="RefSeq" id="XP_023931558.1">
    <property type="nucleotide sequence ID" value="XM_024075790.1"/>
</dbReference>
<evidence type="ECO:0000256" key="3">
    <source>
        <dbReference type="ARBA" id="ARBA00022833"/>
    </source>
</evidence>
<dbReference type="PANTHER" id="PTHR25462">
    <property type="entry name" value="BONUS, ISOFORM C-RELATED"/>
    <property type="match status" value="1"/>
</dbReference>
<feature type="domain" description="RING-type" evidence="5">
    <location>
        <begin position="17"/>
        <end position="60"/>
    </location>
</feature>
<dbReference type="OrthoDB" id="111250at2759"/>
<accession>A0A2R2MMU4</accession>
<evidence type="ECO:0000259" key="5">
    <source>
        <dbReference type="PROSITE" id="PS50089"/>
    </source>
</evidence>
<dbReference type="KEGG" id="lak:106171933"/>
<dbReference type="InterPro" id="IPR001841">
    <property type="entry name" value="Znf_RING"/>
</dbReference>
<evidence type="ECO:0000256" key="2">
    <source>
        <dbReference type="ARBA" id="ARBA00022771"/>
    </source>
</evidence>
<dbReference type="SUPFAM" id="SSF57850">
    <property type="entry name" value="RING/U-box"/>
    <property type="match status" value="1"/>
</dbReference>
<keyword evidence="3" id="KW-0862">Zinc</keyword>
<dbReference type="GeneID" id="106171933"/>
<keyword evidence="1" id="KW-0479">Metal-binding</keyword>
<evidence type="ECO:0000256" key="1">
    <source>
        <dbReference type="ARBA" id="ARBA00022723"/>
    </source>
</evidence>
<dbReference type="GO" id="GO:0061630">
    <property type="term" value="F:ubiquitin protein ligase activity"/>
    <property type="evidence" value="ECO:0007669"/>
    <property type="project" value="TreeGrafter"/>
</dbReference>
<reference evidence="7" key="1">
    <citation type="submission" date="2025-08" db="UniProtKB">
        <authorList>
            <consortium name="RefSeq"/>
        </authorList>
    </citation>
    <scope>IDENTIFICATION</scope>
    <source>
        <tissue evidence="7">Gonads</tissue>
    </source>
</reference>
<keyword evidence="2 4" id="KW-0863">Zinc-finger</keyword>